<dbReference type="PANTHER" id="PTHR23147">
    <property type="entry name" value="SERINE/ARGININE RICH SPLICING FACTOR"/>
    <property type="match status" value="1"/>
</dbReference>
<dbReference type="EMBL" id="JYDS01000009">
    <property type="protein sequence ID" value="KRZ33396.1"/>
    <property type="molecule type" value="Genomic_DNA"/>
</dbReference>
<gene>
    <name evidence="4" type="primary">SRSF12</name>
    <name evidence="4" type="ORF">T4B_15547</name>
</gene>
<feature type="non-terminal residue" evidence="4">
    <location>
        <position position="1"/>
    </location>
</feature>
<feature type="region of interest" description="Disordered" evidence="2">
    <location>
        <begin position="86"/>
        <end position="182"/>
    </location>
</feature>
<dbReference type="Proteomes" id="UP000054805">
    <property type="component" value="Unassembled WGS sequence"/>
</dbReference>
<dbReference type="Pfam" id="PF00076">
    <property type="entry name" value="RRM_1"/>
    <property type="match status" value="1"/>
</dbReference>
<feature type="compositionally biased region" description="Basic residues" evidence="2">
    <location>
        <begin position="166"/>
        <end position="176"/>
    </location>
</feature>
<dbReference type="PROSITE" id="PS50102">
    <property type="entry name" value="RRM"/>
    <property type="match status" value="1"/>
</dbReference>
<dbReference type="InterPro" id="IPR050907">
    <property type="entry name" value="SRSF"/>
</dbReference>
<proteinExistence type="predicted"/>
<accession>A0A0V1JET0</accession>
<keyword evidence="5" id="KW-1185">Reference proteome</keyword>
<dbReference type="InterPro" id="IPR000504">
    <property type="entry name" value="RRM_dom"/>
</dbReference>
<evidence type="ECO:0000256" key="2">
    <source>
        <dbReference type="SAM" id="MobiDB-lite"/>
    </source>
</evidence>
<dbReference type="SMART" id="SM00360">
    <property type="entry name" value="RRM"/>
    <property type="match status" value="1"/>
</dbReference>
<evidence type="ECO:0000313" key="4">
    <source>
        <dbReference type="EMBL" id="KRZ33396.1"/>
    </source>
</evidence>
<sequence>LVSKIEMSRYGQPNVSLYIRNVPYEARDDELRAMFSKYGPVRDVYIPLDYYTRRPRELKDAEDALYALDRVRYHGSDLEVEFAKGDRKTPREMRSKYAGPGRVDYYRRRSVSPHRRRRERRYRSRSRSGGDRRRHHRRRSRSPRKRSRRHRSGSSQSDKRSMSKSSRSRSRTRSRSRSTGFKATLESSVGVTTVCHICAMKLLFETQAMCHFINGIAWSSNNFTAVMTYLSLFNNKATARIIFDFFATYFLK</sequence>
<evidence type="ECO:0000259" key="3">
    <source>
        <dbReference type="PROSITE" id="PS50102"/>
    </source>
</evidence>
<name>A0A0V1JET0_TRIPS</name>
<dbReference type="InterPro" id="IPR035979">
    <property type="entry name" value="RBD_domain_sf"/>
</dbReference>
<feature type="compositionally biased region" description="Basic residues" evidence="2">
    <location>
        <begin position="108"/>
        <end position="152"/>
    </location>
</feature>
<evidence type="ECO:0000313" key="5">
    <source>
        <dbReference type="Proteomes" id="UP000054805"/>
    </source>
</evidence>
<dbReference type="Gene3D" id="3.30.70.330">
    <property type="match status" value="1"/>
</dbReference>
<protein>
    <submittedName>
        <fullName evidence="4">Serine/arginine-rich splicing factor 12</fullName>
    </submittedName>
</protein>
<feature type="domain" description="RRM" evidence="3">
    <location>
        <begin position="15"/>
        <end position="85"/>
    </location>
</feature>
<organism evidence="4 5">
    <name type="scientific">Trichinella pseudospiralis</name>
    <name type="common">Parasitic roundworm</name>
    <dbReference type="NCBI Taxonomy" id="6337"/>
    <lineage>
        <taxon>Eukaryota</taxon>
        <taxon>Metazoa</taxon>
        <taxon>Ecdysozoa</taxon>
        <taxon>Nematoda</taxon>
        <taxon>Enoplea</taxon>
        <taxon>Dorylaimia</taxon>
        <taxon>Trichinellida</taxon>
        <taxon>Trichinellidae</taxon>
        <taxon>Trichinella</taxon>
    </lineage>
</organism>
<comment type="caution">
    <text evidence="4">The sequence shown here is derived from an EMBL/GenBank/DDBJ whole genome shotgun (WGS) entry which is preliminary data.</text>
</comment>
<reference evidence="4 5" key="1">
    <citation type="submission" date="2015-01" db="EMBL/GenBank/DDBJ databases">
        <title>Evolution of Trichinella species and genotypes.</title>
        <authorList>
            <person name="Korhonen P.K."/>
            <person name="Edoardo P."/>
            <person name="Giuseppe L.R."/>
            <person name="Gasser R.B."/>
        </authorList>
    </citation>
    <scope>NUCLEOTIDE SEQUENCE [LARGE SCALE GENOMIC DNA]</scope>
    <source>
        <strain evidence="4">ISS588</strain>
    </source>
</reference>
<feature type="compositionally biased region" description="Basic and acidic residues" evidence="2">
    <location>
        <begin position="86"/>
        <end position="95"/>
    </location>
</feature>
<dbReference type="InterPro" id="IPR012677">
    <property type="entry name" value="Nucleotide-bd_a/b_plait_sf"/>
</dbReference>
<keyword evidence="1" id="KW-0694">RNA-binding</keyword>
<evidence type="ECO:0000256" key="1">
    <source>
        <dbReference type="PROSITE-ProRule" id="PRU00176"/>
    </source>
</evidence>
<dbReference type="GO" id="GO:0003723">
    <property type="term" value="F:RNA binding"/>
    <property type="evidence" value="ECO:0007669"/>
    <property type="project" value="UniProtKB-UniRule"/>
</dbReference>
<dbReference type="AlphaFoldDB" id="A0A0V1JET0"/>
<dbReference type="SUPFAM" id="SSF54928">
    <property type="entry name" value="RNA-binding domain, RBD"/>
    <property type="match status" value="1"/>
</dbReference>